<name>A0ACA9S162_9GLOM</name>
<feature type="non-terminal residue" evidence="1">
    <location>
        <position position="1"/>
    </location>
</feature>
<sequence>NNDVNETIKHLEENNDVNETIKHLEENNDVNETIKHPEENKEENNDVKQNLSYIEYKYDWVTFFGNKDNRRMCKVRIFGNKDERRRFKKDFKIRDVWDLTKNMAEDLKIRLFKKQDSDKFKADKSLPNEKDDKNTKISSYRCKILKESKGSSHEENIGITFKTSTP</sequence>
<organism evidence="1 2">
    <name type="scientific">Racocetra persica</name>
    <dbReference type="NCBI Taxonomy" id="160502"/>
    <lineage>
        <taxon>Eukaryota</taxon>
        <taxon>Fungi</taxon>
        <taxon>Fungi incertae sedis</taxon>
        <taxon>Mucoromycota</taxon>
        <taxon>Glomeromycotina</taxon>
        <taxon>Glomeromycetes</taxon>
        <taxon>Diversisporales</taxon>
        <taxon>Gigasporaceae</taxon>
        <taxon>Racocetra</taxon>
    </lineage>
</organism>
<reference evidence="1" key="1">
    <citation type="submission" date="2021-06" db="EMBL/GenBank/DDBJ databases">
        <authorList>
            <person name="Kallberg Y."/>
            <person name="Tangrot J."/>
            <person name="Rosling A."/>
        </authorList>
    </citation>
    <scope>NUCLEOTIDE SEQUENCE</scope>
    <source>
        <strain evidence="1">MA461A</strain>
    </source>
</reference>
<dbReference type="Proteomes" id="UP000789920">
    <property type="component" value="Unassembled WGS sequence"/>
</dbReference>
<keyword evidence="2" id="KW-1185">Reference proteome</keyword>
<accession>A0ACA9S162</accession>
<feature type="non-terminal residue" evidence="1">
    <location>
        <position position="166"/>
    </location>
</feature>
<dbReference type="EMBL" id="CAJVQC010084172">
    <property type="protein sequence ID" value="CAG8820863.1"/>
    <property type="molecule type" value="Genomic_DNA"/>
</dbReference>
<proteinExistence type="predicted"/>
<gene>
    <name evidence="1" type="ORF">RPERSI_LOCUS25449</name>
</gene>
<protein>
    <submittedName>
        <fullName evidence="1">13475_t:CDS:1</fullName>
    </submittedName>
</protein>
<comment type="caution">
    <text evidence="1">The sequence shown here is derived from an EMBL/GenBank/DDBJ whole genome shotgun (WGS) entry which is preliminary data.</text>
</comment>
<evidence type="ECO:0000313" key="1">
    <source>
        <dbReference type="EMBL" id="CAG8820863.1"/>
    </source>
</evidence>
<evidence type="ECO:0000313" key="2">
    <source>
        <dbReference type="Proteomes" id="UP000789920"/>
    </source>
</evidence>